<evidence type="ECO:0000313" key="1">
    <source>
        <dbReference type="EMBL" id="MBE9066019.1"/>
    </source>
</evidence>
<sequence>MPNYIYQLGLTAIGASLGIAMVNASPAYSQTLDVEFFGNIAPVTSVDTVQSPTPIPSGGDNGGSGLPTLIETLEPTIIRLQTSGPLSVTASEPIPRGTPAPEGTQYTSFLSDGTNEVPSGVPLLINEIGEVDLGVRIRVESPSPFIPGQYNYDVVLTLIAL</sequence>
<dbReference type="AlphaFoldDB" id="A0A928X1U3"/>
<protein>
    <recommendedName>
        <fullName evidence="3">DUF4402 domain-containing protein</fullName>
    </recommendedName>
</protein>
<accession>A0A928X1U3</accession>
<proteinExistence type="predicted"/>
<name>A0A928X1U3_LEPEC</name>
<keyword evidence="2" id="KW-1185">Reference proteome</keyword>
<comment type="caution">
    <text evidence="1">The sequence shown here is derived from an EMBL/GenBank/DDBJ whole genome shotgun (WGS) entry which is preliminary data.</text>
</comment>
<dbReference type="RefSeq" id="WP_193991453.1">
    <property type="nucleotide sequence ID" value="NZ_JADEXP010000026.1"/>
</dbReference>
<organism evidence="1 2">
    <name type="scientific">Leptolyngbya cf. ectocarpi LEGE 11479</name>
    <dbReference type="NCBI Taxonomy" id="1828722"/>
    <lineage>
        <taxon>Bacteria</taxon>
        <taxon>Bacillati</taxon>
        <taxon>Cyanobacteriota</taxon>
        <taxon>Cyanophyceae</taxon>
        <taxon>Leptolyngbyales</taxon>
        <taxon>Leptolyngbyaceae</taxon>
        <taxon>Leptolyngbya group</taxon>
        <taxon>Leptolyngbya</taxon>
    </lineage>
</organism>
<dbReference type="EMBL" id="JADEXP010000026">
    <property type="protein sequence ID" value="MBE9066019.1"/>
    <property type="molecule type" value="Genomic_DNA"/>
</dbReference>
<reference evidence="1" key="1">
    <citation type="submission" date="2020-10" db="EMBL/GenBank/DDBJ databases">
        <authorList>
            <person name="Castelo-Branco R."/>
            <person name="Eusebio N."/>
            <person name="Adriana R."/>
            <person name="Vieira A."/>
            <person name="Brugerolle De Fraissinette N."/>
            <person name="Rezende De Castro R."/>
            <person name="Schneider M.P."/>
            <person name="Vasconcelos V."/>
            <person name="Leao P.N."/>
        </authorList>
    </citation>
    <scope>NUCLEOTIDE SEQUENCE</scope>
    <source>
        <strain evidence="1">LEGE 11479</strain>
    </source>
</reference>
<evidence type="ECO:0000313" key="2">
    <source>
        <dbReference type="Proteomes" id="UP000615026"/>
    </source>
</evidence>
<evidence type="ECO:0008006" key="3">
    <source>
        <dbReference type="Google" id="ProtNLM"/>
    </source>
</evidence>
<dbReference type="Proteomes" id="UP000615026">
    <property type="component" value="Unassembled WGS sequence"/>
</dbReference>
<gene>
    <name evidence="1" type="ORF">IQ260_05070</name>
</gene>